<dbReference type="Proteomes" id="UP000805649">
    <property type="component" value="Unassembled WGS sequence"/>
</dbReference>
<sequence>MDGLGPLVRIASFFTAPAAVTSGAALCCNIDIRKSAGKRVGSTCVDGGASGFVTNTQIRGIVSFKASTSCGVDTVGGLGSNHSIAHAGFCKASYLIKPYVGLVGDFRSCLLPRSGIMSTC</sequence>
<organism evidence="1 2">
    <name type="scientific">Colletotrichum truncatum</name>
    <name type="common">Anthracnose fungus</name>
    <name type="synonym">Colletotrichum capsici</name>
    <dbReference type="NCBI Taxonomy" id="5467"/>
    <lineage>
        <taxon>Eukaryota</taxon>
        <taxon>Fungi</taxon>
        <taxon>Dikarya</taxon>
        <taxon>Ascomycota</taxon>
        <taxon>Pezizomycotina</taxon>
        <taxon>Sordariomycetes</taxon>
        <taxon>Hypocreomycetidae</taxon>
        <taxon>Glomerellales</taxon>
        <taxon>Glomerellaceae</taxon>
        <taxon>Colletotrichum</taxon>
        <taxon>Colletotrichum truncatum species complex</taxon>
    </lineage>
</organism>
<evidence type="ECO:0000313" key="1">
    <source>
        <dbReference type="EMBL" id="KAL0930566.1"/>
    </source>
</evidence>
<protein>
    <submittedName>
        <fullName evidence="1">Uncharacterized protein</fullName>
    </submittedName>
</protein>
<dbReference type="EMBL" id="VUJX02000011">
    <property type="protein sequence ID" value="KAL0930566.1"/>
    <property type="molecule type" value="Genomic_DNA"/>
</dbReference>
<proteinExistence type="predicted"/>
<name>A0ACC3YFC4_COLTU</name>
<accession>A0ACC3YFC4</accession>
<keyword evidence="2" id="KW-1185">Reference proteome</keyword>
<evidence type="ECO:0000313" key="2">
    <source>
        <dbReference type="Proteomes" id="UP000805649"/>
    </source>
</evidence>
<gene>
    <name evidence="1" type="ORF">CTRU02_214641</name>
</gene>
<reference evidence="1 2" key="1">
    <citation type="journal article" date="2020" name="Phytopathology">
        <title>Genome Sequence Resources of Colletotrichum truncatum, C. plurivorum, C. musicola, and C. sojae: Four Species Pathogenic to Soybean (Glycine max).</title>
        <authorList>
            <person name="Rogerio F."/>
            <person name="Boufleur T.R."/>
            <person name="Ciampi-Guillardi M."/>
            <person name="Sukno S.A."/>
            <person name="Thon M.R."/>
            <person name="Massola Junior N.S."/>
            <person name="Baroncelli R."/>
        </authorList>
    </citation>
    <scope>NUCLEOTIDE SEQUENCE [LARGE SCALE GENOMIC DNA]</scope>
    <source>
        <strain evidence="1 2">CMES1059</strain>
    </source>
</reference>
<comment type="caution">
    <text evidence="1">The sequence shown here is derived from an EMBL/GenBank/DDBJ whole genome shotgun (WGS) entry which is preliminary data.</text>
</comment>